<feature type="compositionally biased region" description="Basic and acidic residues" evidence="1">
    <location>
        <begin position="54"/>
        <end position="70"/>
    </location>
</feature>
<organism evidence="2 3">
    <name type="scientific">Trifolium subterraneum</name>
    <name type="common">Subterranean clover</name>
    <dbReference type="NCBI Taxonomy" id="3900"/>
    <lineage>
        <taxon>Eukaryota</taxon>
        <taxon>Viridiplantae</taxon>
        <taxon>Streptophyta</taxon>
        <taxon>Embryophyta</taxon>
        <taxon>Tracheophyta</taxon>
        <taxon>Spermatophyta</taxon>
        <taxon>Magnoliopsida</taxon>
        <taxon>eudicotyledons</taxon>
        <taxon>Gunneridae</taxon>
        <taxon>Pentapetalae</taxon>
        <taxon>rosids</taxon>
        <taxon>fabids</taxon>
        <taxon>Fabales</taxon>
        <taxon>Fabaceae</taxon>
        <taxon>Papilionoideae</taxon>
        <taxon>50 kb inversion clade</taxon>
        <taxon>NPAAA clade</taxon>
        <taxon>Hologalegina</taxon>
        <taxon>IRL clade</taxon>
        <taxon>Trifolieae</taxon>
        <taxon>Trifolium</taxon>
    </lineage>
</organism>
<accession>A0A2Z6N5X5</accession>
<keyword evidence="3" id="KW-1185">Reference proteome</keyword>
<dbReference type="Proteomes" id="UP000242715">
    <property type="component" value="Unassembled WGS sequence"/>
</dbReference>
<feature type="compositionally biased region" description="Polar residues" evidence="1">
    <location>
        <begin position="71"/>
        <end position="85"/>
    </location>
</feature>
<name>A0A2Z6N5X5_TRISU</name>
<evidence type="ECO:0000256" key="1">
    <source>
        <dbReference type="SAM" id="MobiDB-lite"/>
    </source>
</evidence>
<protein>
    <submittedName>
        <fullName evidence="2">Uncharacterized protein</fullName>
    </submittedName>
</protein>
<feature type="region of interest" description="Disordered" evidence="1">
    <location>
        <begin position="46"/>
        <end position="98"/>
    </location>
</feature>
<proteinExistence type="predicted"/>
<reference evidence="3" key="1">
    <citation type="journal article" date="2017" name="Front. Plant Sci.">
        <title>Climate Clever Clovers: New Paradigm to Reduce the Environmental Footprint of Ruminants by Breeding Low Methanogenic Forages Utilizing Haplotype Variation.</title>
        <authorList>
            <person name="Kaur P."/>
            <person name="Appels R."/>
            <person name="Bayer P.E."/>
            <person name="Keeble-Gagnere G."/>
            <person name="Wang J."/>
            <person name="Hirakawa H."/>
            <person name="Shirasawa K."/>
            <person name="Vercoe P."/>
            <person name="Stefanova K."/>
            <person name="Durmic Z."/>
            <person name="Nichols P."/>
            <person name="Revell C."/>
            <person name="Isobe S.N."/>
            <person name="Edwards D."/>
            <person name="Erskine W."/>
        </authorList>
    </citation>
    <scope>NUCLEOTIDE SEQUENCE [LARGE SCALE GENOMIC DNA]</scope>
    <source>
        <strain evidence="3">cv. Daliak</strain>
    </source>
</reference>
<sequence>MFKRMMTKILDRIAEIKENQQRGQLIGIAGGNTQPVVSQNSFAALSEQEVNEEGSQKRREDEYNTEDERNSGSTQAVQDTQFSSSDKGETSAENRMMG</sequence>
<evidence type="ECO:0000313" key="2">
    <source>
        <dbReference type="EMBL" id="GAU40278.1"/>
    </source>
</evidence>
<evidence type="ECO:0000313" key="3">
    <source>
        <dbReference type="Proteomes" id="UP000242715"/>
    </source>
</evidence>
<gene>
    <name evidence="2" type="ORF">TSUD_60690</name>
</gene>
<dbReference type="AlphaFoldDB" id="A0A2Z6N5X5"/>
<dbReference type="EMBL" id="DF973797">
    <property type="protein sequence ID" value="GAU40278.1"/>
    <property type="molecule type" value="Genomic_DNA"/>
</dbReference>